<dbReference type="KEGG" id="tng:GSTEN00008103G001"/>
<organism evidence="2">
    <name type="scientific">Tetraodon nigroviridis</name>
    <name type="common">Spotted green pufferfish</name>
    <name type="synonym">Chelonodon nigroviridis</name>
    <dbReference type="NCBI Taxonomy" id="99883"/>
    <lineage>
        <taxon>Eukaryota</taxon>
        <taxon>Metazoa</taxon>
        <taxon>Chordata</taxon>
        <taxon>Craniata</taxon>
        <taxon>Vertebrata</taxon>
        <taxon>Euteleostomi</taxon>
        <taxon>Actinopterygii</taxon>
        <taxon>Neopterygii</taxon>
        <taxon>Teleostei</taxon>
        <taxon>Neoteleostei</taxon>
        <taxon>Acanthomorphata</taxon>
        <taxon>Eupercaria</taxon>
        <taxon>Tetraodontiformes</taxon>
        <taxon>Tetradontoidea</taxon>
        <taxon>Tetraodontidae</taxon>
        <taxon>Tetraodon</taxon>
    </lineage>
</organism>
<sequence>EIVPSYLATSPIMSAGEELMQAQLGRNASRHHDPGGGRREESGEDFSEDEDVFMIDMSSDEEEENDGSRYVDVNACLGTTGSTEKGI</sequence>
<name>Q4T2Y5_TETNG</name>
<feature type="region of interest" description="Disordered" evidence="1">
    <location>
        <begin position="1"/>
        <end position="49"/>
    </location>
</feature>
<comment type="caution">
    <text evidence="2">The sequence shown here is derived from an EMBL/GenBank/DDBJ whole genome shotgun (WGS) entry which is preliminary data.</text>
</comment>
<accession>Q4T2Y5</accession>
<gene>
    <name evidence="2" type="ORF">GSTENG00008103001</name>
</gene>
<reference evidence="2" key="1">
    <citation type="journal article" date="2004" name="Nature">
        <title>Genome duplication in the teleost fish Tetraodon nigroviridis reveals the early vertebrate proto-karyotype.</title>
        <authorList>
            <person name="Jaillon O."/>
            <person name="Aury J.-M."/>
            <person name="Brunet F."/>
            <person name="Petit J.-L."/>
            <person name="Stange-Thomann N."/>
            <person name="Mauceli E."/>
            <person name="Bouneau L."/>
            <person name="Fischer C."/>
            <person name="Ozouf-Costaz C."/>
            <person name="Bernot A."/>
            <person name="Nicaud S."/>
            <person name="Jaffe D."/>
            <person name="Fisher S."/>
            <person name="Lutfalla G."/>
            <person name="Dossat C."/>
            <person name="Segurens B."/>
            <person name="Dasilva C."/>
            <person name="Salanoubat M."/>
            <person name="Levy M."/>
            <person name="Boudet N."/>
            <person name="Castellano S."/>
            <person name="Anthouard V."/>
            <person name="Jubin C."/>
            <person name="Castelli V."/>
            <person name="Katinka M."/>
            <person name="Vacherie B."/>
            <person name="Biemont C."/>
            <person name="Skalli Z."/>
            <person name="Cattolico L."/>
            <person name="Poulain J."/>
            <person name="De Berardinis V."/>
            <person name="Cruaud C."/>
            <person name="Duprat S."/>
            <person name="Brottier P."/>
            <person name="Coutanceau J.-P."/>
            <person name="Gouzy J."/>
            <person name="Parra G."/>
            <person name="Lardier G."/>
            <person name="Chapple C."/>
            <person name="McKernan K.J."/>
            <person name="McEwan P."/>
            <person name="Bosak S."/>
            <person name="Kellis M."/>
            <person name="Volff J.-N."/>
            <person name="Guigo R."/>
            <person name="Zody M.C."/>
            <person name="Mesirov J."/>
            <person name="Lindblad-Toh K."/>
            <person name="Birren B."/>
            <person name="Nusbaum C."/>
            <person name="Kahn D."/>
            <person name="Robinson-Rechavi M."/>
            <person name="Laudet V."/>
            <person name="Schachter V."/>
            <person name="Quetier F."/>
            <person name="Saurin W."/>
            <person name="Scarpelli C."/>
            <person name="Wincker P."/>
            <person name="Lander E.S."/>
            <person name="Weissenbach J."/>
            <person name="Roest Crollius H."/>
        </authorList>
    </citation>
    <scope>NUCLEOTIDE SEQUENCE [LARGE SCALE GENOMIC DNA]</scope>
</reference>
<reference evidence="2" key="2">
    <citation type="submission" date="2004-02" db="EMBL/GenBank/DDBJ databases">
        <authorList>
            <consortium name="Genoscope"/>
            <consortium name="Whitehead Institute Centre for Genome Research"/>
        </authorList>
    </citation>
    <scope>NUCLEOTIDE SEQUENCE</scope>
</reference>
<feature type="non-terminal residue" evidence="2">
    <location>
        <position position="1"/>
    </location>
</feature>
<evidence type="ECO:0000313" key="2">
    <source>
        <dbReference type="EMBL" id="CAF92747.1"/>
    </source>
</evidence>
<evidence type="ECO:0000256" key="1">
    <source>
        <dbReference type="SAM" id="MobiDB-lite"/>
    </source>
</evidence>
<protein>
    <submittedName>
        <fullName evidence="2">(spotted green pufferfish) hypothetical protein</fullName>
    </submittedName>
</protein>
<dbReference type="AlphaFoldDB" id="Q4T2Y5"/>
<proteinExistence type="predicted"/>
<feature type="compositionally biased region" description="Basic and acidic residues" evidence="1">
    <location>
        <begin position="30"/>
        <end position="41"/>
    </location>
</feature>
<dbReference type="EMBL" id="CAAE01010152">
    <property type="protein sequence ID" value="CAF92747.1"/>
    <property type="molecule type" value="Genomic_DNA"/>
</dbReference>